<feature type="compositionally biased region" description="Basic and acidic residues" evidence="1">
    <location>
        <begin position="1"/>
        <end position="26"/>
    </location>
</feature>
<keyword evidence="3" id="KW-1185">Reference proteome</keyword>
<feature type="region of interest" description="Disordered" evidence="1">
    <location>
        <begin position="1"/>
        <end position="69"/>
    </location>
</feature>
<organism evidence="2 3">
    <name type="scientific">Apiospora kogelbergensis</name>
    <dbReference type="NCBI Taxonomy" id="1337665"/>
    <lineage>
        <taxon>Eukaryota</taxon>
        <taxon>Fungi</taxon>
        <taxon>Dikarya</taxon>
        <taxon>Ascomycota</taxon>
        <taxon>Pezizomycotina</taxon>
        <taxon>Sordariomycetes</taxon>
        <taxon>Xylariomycetidae</taxon>
        <taxon>Amphisphaeriales</taxon>
        <taxon>Apiosporaceae</taxon>
        <taxon>Apiospora</taxon>
    </lineage>
</organism>
<reference evidence="2 3" key="1">
    <citation type="submission" date="2023-01" db="EMBL/GenBank/DDBJ databases">
        <title>Analysis of 21 Apiospora genomes using comparative genomics revels a genus with tremendous synthesis potential of carbohydrate active enzymes and secondary metabolites.</title>
        <authorList>
            <person name="Sorensen T."/>
        </authorList>
    </citation>
    <scope>NUCLEOTIDE SEQUENCE [LARGE SCALE GENOMIC DNA]</scope>
    <source>
        <strain evidence="2 3">CBS 117206</strain>
    </source>
</reference>
<comment type="caution">
    <text evidence="2">The sequence shown here is derived from an EMBL/GenBank/DDBJ whole genome shotgun (WGS) entry which is preliminary data.</text>
</comment>
<sequence length="205" mass="22974">MATFDKRDIRASAQDPKRAKERDSKWSRGSRPLAGTKINVFNPSPADTRVRPQRALPENRARNHNIAKAKIPWDIPRSHSRAKVDPMEELNDASLTRSIIDLLPSPTGRDGPKAATNTADPFLYSFDRVDSPGQKLSLDVFVKSDVKATEKLVEREYEVLDNDGQTLTGRKARRNLRGPSPRQRASEPTVQDVDDDGFELVKAEC</sequence>
<proteinExistence type="predicted"/>
<dbReference type="Proteomes" id="UP001392437">
    <property type="component" value="Unassembled WGS sequence"/>
</dbReference>
<protein>
    <submittedName>
        <fullName evidence="2">Uncharacterized protein</fullName>
    </submittedName>
</protein>
<dbReference type="EMBL" id="JAQQWP010000008">
    <property type="protein sequence ID" value="KAK8105852.1"/>
    <property type="molecule type" value="Genomic_DNA"/>
</dbReference>
<gene>
    <name evidence="2" type="ORF">PG999_009211</name>
</gene>
<accession>A0AAW0QIJ3</accession>
<name>A0AAW0QIJ3_9PEZI</name>
<evidence type="ECO:0000256" key="1">
    <source>
        <dbReference type="SAM" id="MobiDB-lite"/>
    </source>
</evidence>
<feature type="region of interest" description="Disordered" evidence="1">
    <location>
        <begin position="160"/>
        <end position="196"/>
    </location>
</feature>
<evidence type="ECO:0000313" key="2">
    <source>
        <dbReference type="EMBL" id="KAK8105852.1"/>
    </source>
</evidence>
<dbReference type="AlphaFoldDB" id="A0AAW0QIJ3"/>
<evidence type="ECO:0000313" key="3">
    <source>
        <dbReference type="Proteomes" id="UP001392437"/>
    </source>
</evidence>